<proteinExistence type="predicted"/>
<organism evidence="1 2">
    <name type="scientific">Piscirickettsia litoralis</name>
    <dbReference type="NCBI Taxonomy" id="1891921"/>
    <lineage>
        <taxon>Bacteria</taxon>
        <taxon>Pseudomonadati</taxon>
        <taxon>Pseudomonadota</taxon>
        <taxon>Gammaproteobacteria</taxon>
        <taxon>Thiotrichales</taxon>
        <taxon>Piscirickettsiaceae</taxon>
        <taxon>Piscirickettsia</taxon>
    </lineage>
</organism>
<dbReference type="EMBL" id="MDTU01000001">
    <property type="protein sequence ID" value="ODN41962.1"/>
    <property type="molecule type" value="Genomic_DNA"/>
</dbReference>
<reference evidence="1 2" key="1">
    <citation type="submission" date="2016-08" db="EMBL/GenBank/DDBJ databases">
        <title>Draft genome sequence of Candidatus Piscirickettsia litoralis, from seawater.</title>
        <authorList>
            <person name="Wan X."/>
            <person name="Lee A.J."/>
            <person name="Hou S."/>
            <person name="Donachie S.P."/>
        </authorList>
    </citation>
    <scope>NUCLEOTIDE SEQUENCE [LARGE SCALE GENOMIC DNA]</scope>
    <source>
        <strain evidence="1 2">Y2</strain>
    </source>
</reference>
<evidence type="ECO:0000313" key="2">
    <source>
        <dbReference type="Proteomes" id="UP000094329"/>
    </source>
</evidence>
<gene>
    <name evidence="1" type="ORF">BGC07_02045</name>
</gene>
<name>A0ABX3A164_9GAMM</name>
<keyword evidence="2" id="KW-1185">Reference proteome</keyword>
<accession>A0ABX3A164</accession>
<protein>
    <submittedName>
        <fullName evidence="1">Phosphate ABC transporter substrate-binding protein</fullName>
    </submittedName>
</protein>
<dbReference type="Proteomes" id="UP000094329">
    <property type="component" value="Unassembled WGS sequence"/>
</dbReference>
<dbReference type="Gene3D" id="3.40.190.10">
    <property type="entry name" value="Periplasmic binding protein-like II"/>
    <property type="match status" value="1"/>
</dbReference>
<comment type="caution">
    <text evidence="1">The sequence shown here is derived from an EMBL/GenBank/DDBJ whole genome shotgun (WGS) entry which is preliminary data.</text>
</comment>
<evidence type="ECO:0000313" key="1">
    <source>
        <dbReference type="EMBL" id="ODN41962.1"/>
    </source>
</evidence>
<dbReference type="SUPFAM" id="SSF53850">
    <property type="entry name" value="Periplasmic binding protein-like II"/>
    <property type="match status" value="1"/>
</dbReference>
<sequence>MRSLDVKKIVASILITLTTLTSYVHAKIVVIANPAGPDKLTKAQVKKIYLGKSKKLGGKKVEAINLKSGQETRNQFLSGVVGKNANQYKSYWARRVFTGKGKPPKEVGSESAVVSYVASHKNAIGFVDESKVTSKVKIVYR</sequence>